<dbReference type="AlphaFoldDB" id="A0A067KM02"/>
<feature type="compositionally biased region" description="Basic and acidic residues" evidence="1">
    <location>
        <begin position="297"/>
        <end position="309"/>
    </location>
</feature>
<dbReference type="Proteomes" id="UP000027138">
    <property type="component" value="Unassembled WGS sequence"/>
</dbReference>
<gene>
    <name evidence="2" type="ORF">JCGZ_13087</name>
</gene>
<evidence type="ECO:0000313" key="3">
    <source>
        <dbReference type="Proteomes" id="UP000027138"/>
    </source>
</evidence>
<evidence type="ECO:0000313" key="2">
    <source>
        <dbReference type="EMBL" id="KDP33300.1"/>
    </source>
</evidence>
<proteinExistence type="predicted"/>
<name>A0A067KM02_JATCU</name>
<feature type="region of interest" description="Disordered" evidence="1">
    <location>
        <begin position="297"/>
        <end position="320"/>
    </location>
</feature>
<protein>
    <submittedName>
        <fullName evidence="2">Uncharacterized protein</fullName>
    </submittedName>
</protein>
<reference evidence="2 3" key="1">
    <citation type="journal article" date="2014" name="PLoS ONE">
        <title>Global Analysis of Gene Expression Profiles in Physic Nut (Jatropha curcas L.) Seedlings Exposed to Salt Stress.</title>
        <authorList>
            <person name="Zhang L."/>
            <person name="Zhang C."/>
            <person name="Wu P."/>
            <person name="Chen Y."/>
            <person name="Li M."/>
            <person name="Jiang H."/>
            <person name="Wu G."/>
        </authorList>
    </citation>
    <scope>NUCLEOTIDE SEQUENCE [LARGE SCALE GENOMIC DNA]</scope>
    <source>
        <strain evidence="3">cv. GZQX0401</strain>
        <tissue evidence="2">Young leaves</tissue>
    </source>
</reference>
<organism evidence="2 3">
    <name type="scientific">Jatropha curcas</name>
    <name type="common">Barbados nut</name>
    <dbReference type="NCBI Taxonomy" id="180498"/>
    <lineage>
        <taxon>Eukaryota</taxon>
        <taxon>Viridiplantae</taxon>
        <taxon>Streptophyta</taxon>
        <taxon>Embryophyta</taxon>
        <taxon>Tracheophyta</taxon>
        <taxon>Spermatophyta</taxon>
        <taxon>Magnoliopsida</taxon>
        <taxon>eudicotyledons</taxon>
        <taxon>Gunneridae</taxon>
        <taxon>Pentapetalae</taxon>
        <taxon>rosids</taxon>
        <taxon>fabids</taxon>
        <taxon>Malpighiales</taxon>
        <taxon>Euphorbiaceae</taxon>
        <taxon>Crotonoideae</taxon>
        <taxon>Jatropheae</taxon>
        <taxon>Jatropha</taxon>
    </lineage>
</organism>
<dbReference type="EMBL" id="KK914547">
    <property type="protein sequence ID" value="KDP33300.1"/>
    <property type="molecule type" value="Genomic_DNA"/>
</dbReference>
<feature type="compositionally biased region" description="Acidic residues" evidence="1">
    <location>
        <begin position="310"/>
        <end position="320"/>
    </location>
</feature>
<evidence type="ECO:0000256" key="1">
    <source>
        <dbReference type="SAM" id="MobiDB-lite"/>
    </source>
</evidence>
<sequence length="320" mass="36781">MDSHRDEDVQVLLDQSGDVHAEDLDLSIQDDISMTRHKFNQIIAFRLGSFGLTGGPGRDVTDSIMMQKESLRYGVKRNCNISARKPKISSLKNGKSKYFIVRRLRGFGVPNQWSEDPLRHLPASPTPYDRLCMDLIKAKRFGNGYQKAKSSKMAMAAEAMRKKAAIKFSEREMPSMVLDIQRTKAGTVVDGYSRLPPTQHLDDVATRDMINQCLFHAINANNMHFSRITKLKKSYTEMEMKKNQMEDALKSAEVSMREQEAQHKAEIIAWEADIGKLREENWDLLNKNKELESKVQEMEKELQRFRDQEGPEEDDLARRA</sequence>
<accession>A0A067KM02</accession>
<dbReference type="OrthoDB" id="671678at2759"/>
<keyword evidence="3" id="KW-1185">Reference proteome</keyword>